<sequence length="459" mass="51731">MECGGGDDECGRGRWLNEEQAPAPIWGSYRLHRRLKAFADNHNNFLDHPWTAIMFYAAGRRYCTQSLIIGHRIFGGPVTQPLKNISLKRNVTLSAVSQSPGSELSSRILSSSQHQTAPENLELTGNNRKRSSLHIANIPSHTTDEEFRQAFSVLPGIVKTELSKHFDCARRELISLSQYLIPALCETTRIRPIVNSHCQTHVLLLTMLIGGFGFLHFDSELAAVTAMRHLRESPIRIQGYATEVKPNKSRSSSRNEPSHVLHISGLPLDIQYLEVLDLVKERCPYFKSLRFMAAEPGNFLGVAAVAFEDVTTAERAKERLYGTTVGGMLIQEHNLSFGRSLYEDGPTNTLMVLGTPTSPDAAFDFRRLLDTFDTGPPHSLASLSDKTLRGFTTVNCGTVDNAWMMLEWFNREHPQYRVAFITSAYEYEENRKSRLAEGDFTIRSKLKSRPERENRRSSD</sequence>
<dbReference type="Pfam" id="PF00076">
    <property type="entry name" value="RRM_1"/>
    <property type="match status" value="1"/>
</dbReference>
<evidence type="ECO:0000313" key="3">
    <source>
        <dbReference type="EMBL" id="ELU40585.1"/>
    </source>
</evidence>
<dbReference type="PROSITE" id="PS50102">
    <property type="entry name" value="RRM"/>
    <property type="match status" value="1"/>
</dbReference>
<dbReference type="InterPro" id="IPR000504">
    <property type="entry name" value="RRM_dom"/>
</dbReference>
<evidence type="ECO:0000313" key="4">
    <source>
        <dbReference type="Proteomes" id="UP000011668"/>
    </source>
</evidence>
<dbReference type="AlphaFoldDB" id="L8WRF0"/>
<name>L8WRF0_THACA</name>
<evidence type="ECO:0000256" key="1">
    <source>
        <dbReference type="PROSITE-ProRule" id="PRU00176"/>
    </source>
</evidence>
<dbReference type="STRING" id="983506.L8WRF0"/>
<dbReference type="Gene3D" id="3.30.70.330">
    <property type="match status" value="2"/>
</dbReference>
<evidence type="ECO:0000259" key="2">
    <source>
        <dbReference type="PROSITE" id="PS50102"/>
    </source>
</evidence>
<reference evidence="3 4" key="1">
    <citation type="journal article" date="2013" name="Nat. Commun.">
        <title>The evolution and pathogenic mechanisms of the rice sheath blight pathogen.</title>
        <authorList>
            <person name="Zheng A."/>
            <person name="Lin R."/>
            <person name="Xu L."/>
            <person name="Qin P."/>
            <person name="Tang C."/>
            <person name="Ai P."/>
            <person name="Zhang D."/>
            <person name="Liu Y."/>
            <person name="Sun Z."/>
            <person name="Feng H."/>
            <person name="Wang Y."/>
            <person name="Chen Y."/>
            <person name="Liang X."/>
            <person name="Fu R."/>
            <person name="Li Q."/>
            <person name="Zhang J."/>
            <person name="Yu X."/>
            <person name="Xie Z."/>
            <person name="Ding L."/>
            <person name="Guan P."/>
            <person name="Tang J."/>
            <person name="Liang Y."/>
            <person name="Wang S."/>
            <person name="Deng Q."/>
            <person name="Li S."/>
            <person name="Zhu J."/>
            <person name="Wang L."/>
            <person name="Liu H."/>
            <person name="Li P."/>
        </authorList>
    </citation>
    <scope>NUCLEOTIDE SEQUENCE [LARGE SCALE GENOMIC DNA]</scope>
    <source>
        <strain evidence="4">AG-1 IA</strain>
    </source>
</reference>
<keyword evidence="4" id="KW-1185">Reference proteome</keyword>
<keyword evidence="1" id="KW-0694">RNA-binding</keyword>
<organism evidence="3 4">
    <name type="scientific">Thanatephorus cucumeris (strain AG1-IA)</name>
    <name type="common">Rice sheath blight fungus</name>
    <name type="synonym">Rhizoctonia solani</name>
    <dbReference type="NCBI Taxonomy" id="983506"/>
    <lineage>
        <taxon>Eukaryota</taxon>
        <taxon>Fungi</taxon>
        <taxon>Dikarya</taxon>
        <taxon>Basidiomycota</taxon>
        <taxon>Agaricomycotina</taxon>
        <taxon>Agaricomycetes</taxon>
        <taxon>Cantharellales</taxon>
        <taxon>Ceratobasidiaceae</taxon>
        <taxon>Rhizoctonia</taxon>
        <taxon>Rhizoctonia solani AG-1</taxon>
    </lineage>
</organism>
<accession>L8WRF0</accession>
<dbReference type="InterPro" id="IPR012677">
    <property type="entry name" value="Nucleotide-bd_a/b_plait_sf"/>
</dbReference>
<dbReference type="EMBL" id="AFRT01001385">
    <property type="protein sequence ID" value="ELU40585.1"/>
    <property type="molecule type" value="Genomic_DNA"/>
</dbReference>
<dbReference type="InterPro" id="IPR035979">
    <property type="entry name" value="RBD_domain_sf"/>
</dbReference>
<feature type="domain" description="RRM" evidence="2">
    <location>
        <begin position="131"/>
        <end position="249"/>
    </location>
</feature>
<gene>
    <name evidence="3" type="ORF">AG1IA_05389</name>
</gene>
<dbReference type="OrthoDB" id="6730379at2759"/>
<dbReference type="SUPFAM" id="SSF54928">
    <property type="entry name" value="RNA-binding domain, RBD"/>
    <property type="match status" value="2"/>
</dbReference>
<proteinExistence type="predicted"/>
<dbReference type="Proteomes" id="UP000011668">
    <property type="component" value="Unassembled WGS sequence"/>
</dbReference>
<comment type="caution">
    <text evidence="3">The sequence shown here is derived from an EMBL/GenBank/DDBJ whole genome shotgun (WGS) entry which is preliminary data.</text>
</comment>
<dbReference type="GO" id="GO:0003723">
    <property type="term" value="F:RNA binding"/>
    <property type="evidence" value="ECO:0007669"/>
    <property type="project" value="UniProtKB-UniRule"/>
</dbReference>
<dbReference type="SMART" id="SM00360">
    <property type="entry name" value="RRM"/>
    <property type="match status" value="2"/>
</dbReference>
<protein>
    <submittedName>
        <fullName evidence="3">RNA recognition motif domain-containing protein</fullName>
    </submittedName>
</protein>
<dbReference type="HOGENOM" id="CLU_057747_0_0_1"/>